<evidence type="ECO:0000313" key="3">
    <source>
        <dbReference type="Proteomes" id="UP000332933"/>
    </source>
</evidence>
<dbReference type="Proteomes" id="UP000332933">
    <property type="component" value="Unassembled WGS sequence"/>
</dbReference>
<dbReference type="EMBL" id="CAADRA010006790">
    <property type="protein sequence ID" value="VFT96950.1"/>
    <property type="molecule type" value="Genomic_DNA"/>
</dbReference>
<reference evidence="1" key="2">
    <citation type="submission" date="2019-06" db="EMBL/GenBank/DDBJ databases">
        <title>Genomics analysis of Aphanomyces spp. identifies a new class of oomycete effector associated with host adaptation.</title>
        <authorList>
            <person name="Gaulin E."/>
        </authorList>
    </citation>
    <scope>NUCLEOTIDE SEQUENCE</scope>
    <source>
        <strain evidence="1">CBS 578.67</strain>
    </source>
</reference>
<keyword evidence="3" id="KW-1185">Reference proteome</keyword>
<evidence type="ECO:0000313" key="2">
    <source>
        <dbReference type="EMBL" id="VFT96950.1"/>
    </source>
</evidence>
<protein>
    <submittedName>
        <fullName evidence="2">Aste57867_20260 protein</fullName>
    </submittedName>
</protein>
<dbReference type="AlphaFoldDB" id="A0A485LFA2"/>
<dbReference type="EMBL" id="VJMH01006767">
    <property type="protein sequence ID" value="KAF0688099.1"/>
    <property type="molecule type" value="Genomic_DNA"/>
</dbReference>
<sequence>MQHVLAPTSPQASPRLAPSLGINHVSASDVWGLTKDMNWPASRGSVTALLPDLVAMNLELSSCTVTAGHMALCFRFSDTVSNYSLVVVLDAIPDRSFDQAFQLELIKELCKATSSELRSKQDTFRSTNTDMLVSRHESPVVNVAFLRSPSAGTAQKAQLLRCLVTRQDGATHVWEWGTDKFSWTYLNACQVSPEESSRIMSMSTTTVFSGHHALAWRTAASSLHLRHLRFDLIPSLAKHPTHVVLGHQTLSISVDGTILFLHGSSVGLWVVTDTAIHLRSAASPSTLRVGFAPDARLLCCVHTITGALVLVHPSTGQLWTCTEGRAGRLAVTTYPWRLDLPDEVAHIACHRQFVLALSTDKCHVYDIHSGAFVASVVVPDADARFWSTGGAAAAIGLWSWNGVWRFKLPSAKQYSAFVAAEHGPSAALRHLQDYHLPFDQAAMALQVLRRPSSTQREHEWRTFHELAEHPAWLLSLVQDHSVPSALVADLRRLLHDMTQLHAHAHDDRPTRGSSRTTPLNLDSYDHLHAWLHVRQQRAAILRDTSYLDPTPSLSSSLSPPAPTFATSRKLLHESSLHLASGVSSLRYGPQLLAQLERLLLASVPFKDDAATAVRRRDTVPSHVLFHDERRTGVESLRHPAYFEWLARLYLQHEPTSVAPFVACIASFCPRVFTLDGLVRLVRSHADRALLALPPLRLAASSSPSTVLAYADALVATHAHIEALHWLLRFNLVPRALALLASLEADPAVHAAAFWLLVDHAVQHAVDQLPALVAHKPPHVPATHVLAALRRTLSPAVSVHTLRPLLRSLVVM</sequence>
<reference evidence="2 3" key="1">
    <citation type="submission" date="2019-03" db="EMBL/GenBank/DDBJ databases">
        <authorList>
            <person name="Gaulin E."/>
            <person name="Dumas B."/>
        </authorList>
    </citation>
    <scope>NUCLEOTIDE SEQUENCE [LARGE SCALE GENOMIC DNA]</scope>
    <source>
        <strain evidence="2">CBS 568.67</strain>
    </source>
</reference>
<dbReference type="OrthoDB" id="63853at2759"/>
<accession>A0A485LFA2</accession>
<name>A0A485LFA2_9STRA</name>
<gene>
    <name evidence="2" type="primary">Aste57867_20260</name>
    <name evidence="1" type="ORF">As57867_020194</name>
    <name evidence="2" type="ORF">ASTE57867_20260</name>
</gene>
<proteinExistence type="predicted"/>
<organism evidence="2 3">
    <name type="scientific">Aphanomyces stellatus</name>
    <dbReference type="NCBI Taxonomy" id="120398"/>
    <lineage>
        <taxon>Eukaryota</taxon>
        <taxon>Sar</taxon>
        <taxon>Stramenopiles</taxon>
        <taxon>Oomycota</taxon>
        <taxon>Saprolegniomycetes</taxon>
        <taxon>Saprolegniales</taxon>
        <taxon>Verrucalvaceae</taxon>
        <taxon>Aphanomyces</taxon>
    </lineage>
</organism>
<evidence type="ECO:0000313" key="1">
    <source>
        <dbReference type="EMBL" id="KAF0688099.1"/>
    </source>
</evidence>
<dbReference type="SUPFAM" id="SSF82171">
    <property type="entry name" value="DPP6 N-terminal domain-like"/>
    <property type="match status" value="1"/>
</dbReference>